<evidence type="ECO:0000256" key="5">
    <source>
        <dbReference type="SAM" id="Phobius"/>
    </source>
</evidence>
<dbReference type="EMBL" id="CP046620">
    <property type="protein sequence ID" value="QHQ36512.1"/>
    <property type="molecule type" value="Genomic_DNA"/>
</dbReference>
<dbReference type="InterPro" id="IPR050768">
    <property type="entry name" value="UPF0353/GerABKA_families"/>
</dbReference>
<keyword evidence="1" id="KW-1003">Cell membrane</keyword>
<dbReference type="PROSITE" id="PS50234">
    <property type="entry name" value="VWFA"/>
    <property type="match status" value="1"/>
</dbReference>
<feature type="transmembrane region" description="Helical" evidence="5">
    <location>
        <begin position="296"/>
        <end position="313"/>
    </location>
</feature>
<evidence type="ECO:0000313" key="7">
    <source>
        <dbReference type="EMBL" id="QHQ36512.1"/>
    </source>
</evidence>
<evidence type="ECO:0000256" key="4">
    <source>
        <dbReference type="ARBA" id="ARBA00023136"/>
    </source>
</evidence>
<dbReference type="KEGG" id="amaq:GO499_15695"/>
<dbReference type="PANTHER" id="PTHR22550:SF5">
    <property type="entry name" value="LEUCINE ZIPPER PROTEIN 4"/>
    <property type="match status" value="1"/>
</dbReference>
<feature type="domain" description="VWFA" evidence="6">
    <location>
        <begin position="90"/>
        <end position="280"/>
    </location>
</feature>
<dbReference type="Gene3D" id="3.40.50.410">
    <property type="entry name" value="von Willebrand factor, type A domain"/>
    <property type="match status" value="1"/>
</dbReference>
<evidence type="ECO:0000256" key="2">
    <source>
        <dbReference type="ARBA" id="ARBA00022692"/>
    </source>
</evidence>
<protein>
    <submittedName>
        <fullName evidence="7">VWA domain-containing protein</fullName>
    </submittedName>
</protein>
<dbReference type="PANTHER" id="PTHR22550">
    <property type="entry name" value="SPORE GERMINATION PROTEIN"/>
    <property type="match status" value="1"/>
</dbReference>
<organism evidence="7 8">
    <name type="scientific">Algicella marina</name>
    <dbReference type="NCBI Taxonomy" id="2683284"/>
    <lineage>
        <taxon>Bacteria</taxon>
        <taxon>Pseudomonadati</taxon>
        <taxon>Pseudomonadota</taxon>
        <taxon>Alphaproteobacteria</taxon>
        <taxon>Rhodobacterales</taxon>
        <taxon>Paracoccaceae</taxon>
        <taxon>Algicella</taxon>
    </lineage>
</organism>
<evidence type="ECO:0000256" key="3">
    <source>
        <dbReference type="ARBA" id="ARBA00022989"/>
    </source>
</evidence>
<dbReference type="SMART" id="SM00327">
    <property type="entry name" value="VWA"/>
    <property type="match status" value="1"/>
</dbReference>
<name>A0A6P1T7G0_9RHOB</name>
<keyword evidence="2 5" id="KW-0812">Transmembrane</keyword>
<keyword evidence="8" id="KW-1185">Reference proteome</keyword>
<accession>A0A6P1T7G0</accession>
<evidence type="ECO:0000313" key="8">
    <source>
        <dbReference type="Proteomes" id="UP000464495"/>
    </source>
</evidence>
<dbReference type="InterPro" id="IPR036465">
    <property type="entry name" value="vWFA_dom_sf"/>
</dbReference>
<reference evidence="7 8" key="1">
    <citation type="submission" date="2019-12" db="EMBL/GenBank/DDBJ databases">
        <title>Complete genome sequence of Algicella marina strain 9Alg 56(T) isolated from the red alga Tichocarpus crinitus.</title>
        <authorList>
            <person name="Kim S.-G."/>
            <person name="Nedashkovskaya O.I."/>
        </authorList>
    </citation>
    <scope>NUCLEOTIDE SEQUENCE [LARGE SCALE GENOMIC DNA]</scope>
    <source>
        <strain evidence="7 8">9Alg 56</strain>
    </source>
</reference>
<dbReference type="SUPFAM" id="SSF53300">
    <property type="entry name" value="vWA-like"/>
    <property type="match status" value="1"/>
</dbReference>
<gene>
    <name evidence="7" type="ORF">GO499_15695</name>
</gene>
<dbReference type="AlphaFoldDB" id="A0A6P1T7G0"/>
<dbReference type="Proteomes" id="UP000464495">
    <property type="component" value="Chromosome"/>
</dbReference>
<keyword evidence="3 5" id="KW-1133">Transmembrane helix</keyword>
<dbReference type="RefSeq" id="WP_161863058.1">
    <property type="nucleotide sequence ID" value="NZ_CP046620.1"/>
</dbReference>
<sequence>MPELADPWALLLLPLPLLAWFLLAPRPAEGALLTVPEGVARSILGQSRAEGRARSANLLLPIAIWVLLVTAISGPRLLQPSGALPMSGRDLVIALDLSGSMVREDFELDGETASRLDVVRTVGADFIRRRGGDRVGLVVFGSEAYFASPLTFDVESVARTVEEAVIGVSGRATNISDALGIALKRLSVSEAESRVVILLSDGASNAGAATPRDVAKLAAELGVRVHTIAFGPKSVEESPNERGVVDATTLQSMADLSGGTMFRVRTSDDLVAVTQDLDRLESTESAGLSAAIYHDLWIYPAILAGLGCLLLGWRERA</sequence>
<dbReference type="Pfam" id="PF00092">
    <property type="entry name" value="VWA"/>
    <property type="match status" value="1"/>
</dbReference>
<proteinExistence type="predicted"/>
<evidence type="ECO:0000256" key="1">
    <source>
        <dbReference type="ARBA" id="ARBA00022475"/>
    </source>
</evidence>
<evidence type="ECO:0000259" key="6">
    <source>
        <dbReference type="PROSITE" id="PS50234"/>
    </source>
</evidence>
<dbReference type="InterPro" id="IPR002035">
    <property type="entry name" value="VWF_A"/>
</dbReference>
<keyword evidence="4 5" id="KW-0472">Membrane</keyword>